<dbReference type="Proteomes" id="UP001341840">
    <property type="component" value="Unassembled WGS sequence"/>
</dbReference>
<accession>A0ABU6WYV9</accession>
<sequence length="135" mass="15295">YPAWSKVTQGVTPWVPIPINDLECDSPRVSDLINTIVGEDTKINTQGKILKLEYFEWSGLGIGDQDTLEELGRTPSQSEVFTRTPTKKKDRGQWVDAARKSLQIRDNPTSVSDQVVSTREWDIVPNEEKGNNLYF</sequence>
<reference evidence="2 3" key="1">
    <citation type="journal article" date="2023" name="Plants (Basel)">
        <title>Bridging the Gap: Combining Genomics and Transcriptomics Approaches to Understand Stylosanthes scabra, an Orphan Legume from the Brazilian Caatinga.</title>
        <authorList>
            <person name="Ferreira-Neto J.R.C."/>
            <person name="da Silva M.D."/>
            <person name="Binneck E."/>
            <person name="de Melo N.F."/>
            <person name="da Silva R.H."/>
            <person name="de Melo A.L.T.M."/>
            <person name="Pandolfi V."/>
            <person name="Bustamante F.O."/>
            <person name="Brasileiro-Vidal A.C."/>
            <person name="Benko-Iseppon A.M."/>
        </authorList>
    </citation>
    <scope>NUCLEOTIDE SEQUENCE [LARGE SCALE GENOMIC DNA]</scope>
    <source>
        <tissue evidence="2">Leaves</tissue>
    </source>
</reference>
<evidence type="ECO:0000313" key="2">
    <source>
        <dbReference type="EMBL" id="MED6190241.1"/>
    </source>
</evidence>
<evidence type="ECO:0000313" key="3">
    <source>
        <dbReference type="Proteomes" id="UP001341840"/>
    </source>
</evidence>
<evidence type="ECO:0000256" key="1">
    <source>
        <dbReference type="SAM" id="MobiDB-lite"/>
    </source>
</evidence>
<comment type="caution">
    <text evidence="2">The sequence shown here is derived from an EMBL/GenBank/DDBJ whole genome shotgun (WGS) entry which is preliminary data.</text>
</comment>
<gene>
    <name evidence="2" type="ORF">PIB30_104010</name>
</gene>
<protein>
    <submittedName>
        <fullName evidence="2">Uncharacterized protein</fullName>
    </submittedName>
</protein>
<name>A0ABU6WYV9_9FABA</name>
<organism evidence="2 3">
    <name type="scientific">Stylosanthes scabra</name>
    <dbReference type="NCBI Taxonomy" id="79078"/>
    <lineage>
        <taxon>Eukaryota</taxon>
        <taxon>Viridiplantae</taxon>
        <taxon>Streptophyta</taxon>
        <taxon>Embryophyta</taxon>
        <taxon>Tracheophyta</taxon>
        <taxon>Spermatophyta</taxon>
        <taxon>Magnoliopsida</taxon>
        <taxon>eudicotyledons</taxon>
        <taxon>Gunneridae</taxon>
        <taxon>Pentapetalae</taxon>
        <taxon>rosids</taxon>
        <taxon>fabids</taxon>
        <taxon>Fabales</taxon>
        <taxon>Fabaceae</taxon>
        <taxon>Papilionoideae</taxon>
        <taxon>50 kb inversion clade</taxon>
        <taxon>dalbergioids sensu lato</taxon>
        <taxon>Dalbergieae</taxon>
        <taxon>Pterocarpus clade</taxon>
        <taxon>Stylosanthes</taxon>
    </lineage>
</organism>
<feature type="non-terminal residue" evidence="2">
    <location>
        <position position="1"/>
    </location>
</feature>
<feature type="region of interest" description="Disordered" evidence="1">
    <location>
        <begin position="73"/>
        <end position="94"/>
    </location>
</feature>
<keyword evidence="3" id="KW-1185">Reference proteome</keyword>
<dbReference type="EMBL" id="JASCZI010184739">
    <property type="protein sequence ID" value="MED6190241.1"/>
    <property type="molecule type" value="Genomic_DNA"/>
</dbReference>
<proteinExistence type="predicted"/>
<feature type="compositionally biased region" description="Polar residues" evidence="1">
    <location>
        <begin position="74"/>
        <end position="84"/>
    </location>
</feature>